<dbReference type="EMBL" id="JACWZY010000027">
    <property type="protein sequence ID" value="MBD2704066.1"/>
    <property type="molecule type" value="Genomic_DNA"/>
</dbReference>
<dbReference type="Pfam" id="PF00583">
    <property type="entry name" value="Acetyltransf_1"/>
    <property type="match status" value="1"/>
</dbReference>
<reference evidence="2" key="1">
    <citation type="submission" date="2020-09" db="EMBL/GenBank/DDBJ databases">
        <authorList>
            <person name="Kim M.K."/>
        </authorList>
    </citation>
    <scope>NUCLEOTIDE SEQUENCE</scope>
    <source>
        <strain evidence="2">BT702</strain>
    </source>
</reference>
<dbReference type="AlphaFoldDB" id="A0A927ASL3"/>
<dbReference type="PROSITE" id="PS51186">
    <property type="entry name" value="GNAT"/>
    <property type="match status" value="1"/>
</dbReference>
<accession>A0A927ASL3</accession>
<evidence type="ECO:0000313" key="2">
    <source>
        <dbReference type="EMBL" id="MBD2704066.1"/>
    </source>
</evidence>
<sequence length="186" mass="21081">MLHITTVQSEADVQGILDLQQANLRRNVSTDLQASQGFVTVEHDPAVLLRMNQAAPSVIAKDGDTVVGYALTMLPEFGNDIPELLPLFALIDTLSYEGKPLKNYTWYVMGQVCVAEGYRGQRVFDRMFEHHREVYSHRYQLLITDISANNVRSLRAHARVGFQSIHEFYDSAIGETWVVVAWDLQK</sequence>
<comment type="caution">
    <text evidence="2">The sequence shown here is derived from an EMBL/GenBank/DDBJ whole genome shotgun (WGS) entry which is preliminary data.</text>
</comment>
<dbReference type="InterPro" id="IPR000182">
    <property type="entry name" value="GNAT_dom"/>
</dbReference>
<dbReference type="Proteomes" id="UP000598820">
    <property type="component" value="Unassembled WGS sequence"/>
</dbReference>
<evidence type="ECO:0000259" key="1">
    <source>
        <dbReference type="PROSITE" id="PS51186"/>
    </source>
</evidence>
<evidence type="ECO:0000313" key="3">
    <source>
        <dbReference type="Proteomes" id="UP000598820"/>
    </source>
</evidence>
<organism evidence="2 3">
    <name type="scientific">Spirosoma profusum</name>
    <dbReference type="NCBI Taxonomy" id="2771354"/>
    <lineage>
        <taxon>Bacteria</taxon>
        <taxon>Pseudomonadati</taxon>
        <taxon>Bacteroidota</taxon>
        <taxon>Cytophagia</taxon>
        <taxon>Cytophagales</taxon>
        <taxon>Cytophagaceae</taxon>
        <taxon>Spirosoma</taxon>
    </lineage>
</organism>
<dbReference type="RefSeq" id="WP_190890354.1">
    <property type="nucleotide sequence ID" value="NZ_JACWZY010000027.1"/>
</dbReference>
<dbReference type="SUPFAM" id="SSF55729">
    <property type="entry name" value="Acyl-CoA N-acyltransferases (Nat)"/>
    <property type="match status" value="1"/>
</dbReference>
<dbReference type="Gene3D" id="3.40.630.30">
    <property type="match status" value="1"/>
</dbReference>
<keyword evidence="3" id="KW-1185">Reference proteome</keyword>
<protein>
    <submittedName>
        <fullName evidence="2">GNAT family N-acetyltransferase</fullName>
    </submittedName>
</protein>
<dbReference type="GO" id="GO:0016747">
    <property type="term" value="F:acyltransferase activity, transferring groups other than amino-acyl groups"/>
    <property type="evidence" value="ECO:0007669"/>
    <property type="project" value="InterPro"/>
</dbReference>
<dbReference type="InterPro" id="IPR016181">
    <property type="entry name" value="Acyl_CoA_acyltransferase"/>
</dbReference>
<name>A0A927ASL3_9BACT</name>
<gene>
    <name evidence="2" type="ORF">IC229_25700</name>
</gene>
<feature type="domain" description="N-acetyltransferase" evidence="1">
    <location>
        <begin position="2"/>
        <end position="186"/>
    </location>
</feature>
<proteinExistence type="predicted"/>